<keyword evidence="1" id="KW-0812">Transmembrane</keyword>
<protein>
    <submittedName>
        <fullName evidence="2">Uncharacterized protein</fullName>
    </submittedName>
</protein>
<name>A0A811BNJ5_9VIRU</name>
<keyword evidence="1" id="KW-1133">Transmembrane helix</keyword>
<proteinExistence type="predicted"/>
<accession>A0A811BNJ5</accession>
<organism evidence="2 3">
    <name type="scientific">Pandoravirus japonicus</name>
    <dbReference type="NCBI Taxonomy" id="2823154"/>
    <lineage>
        <taxon>Viruses</taxon>
        <taxon>Pandoravirus</taxon>
    </lineage>
</organism>
<feature type="transmembrane region" description="Helical" evidence="1">
    <location>
        <begin position="15"/>
        <end position="35"/>
    </location>
</feature>
<evidence type="ECO:0000313" key="3">
    <source>
        <dbReference type="Proteomes" id="UP001253637"/>
    </source>
</evidence>
<reference evidence="2" key="1">
    <citation type="submission" date="2021-04" db="EMBL/GenBank/DDBJ databases">
        <title>Draft Genome Sequence of Pandoravirus japonicus, Isolated from the Sabaishi River of Niigata, Japan.</title>
        <authorList>
            <person name="Hosokawa N."/>
            <person name="Takahashi H."/>
            <person name="Aoki K."/>
            <person name="Takemura M."/>
        </authorList>
    </citation>
    <scope>NUCLEOTIDE SEQUENCE</scope>
</reference>
<evidence type="ECO:0000313" key="2">
    <source>
        <dbReference type="EMBL" id="BCU03624.1"/>
    </source>
</evidence>
<dbReference type="Proteomes" id="UP001253637">
    <property type="component" value="Segment"/>
</dbReference>
<sequence length="89" mass="9809">MAQNPNIESGGAKPMIFGSLSLSIPGFGPGLFASFRAHARRSFNTNVNSNATFFVNRAQFIRGSKEQRWQVGSCGRSSWPQPGRWLVVH</sequence>
<keyword evidence="1" id="KW-0472">Membrane</keyword>
<evidence type="ECO:0000256" key="1">
    <source>
        <dbReference type="SAM" id="Phobius"/>
    </source>
</evidence>
<dbReference type="EMBL" id="LC625835">
    <property type="protein sequence ID" value="BCU03624.1"/>
    <property type="molecule type" value="Genomic_DNA"/>
</dbReference>